<evidence type="ECO:0000313" key="1">
    <source>
        <dbReference type="EMBL" id="KAG5682507.1"/>
    </source>
</evidence>
<accession>A0A9J6CLI3</accession>
<keyword evidence="2" id="KW-1185">Reference proteome</keyword>
<proteinExistence type="predicted"/>
<protein>
    <submittedName>
        <fullName evidence="1">Uncharacterized protein</fullName>
    </submittedName>
</protein>
<reference evidence="1" key="1">
    <citation type="submission" date="2021-03" db="EMBL/GenBank/DDBJ databases">
        <title>Chromosome level genome of the anhydrobiotic midge Polypedilum vanderplanki.</title>
        <authorList>
            <person name="Yoshida Y."/>
            <person name="Kikawada T."/>
            <person name="Gusev O."/>
        </authorList>
    </citation>
    <scope>NUCLEOTIDE SEQUENCE</scope>
    <source>
        <strain evidence="1">NIAS01</strain>
        <tissue evidence="1">Whole body or cell culture</tissue>
    </source>
</reference>
<dbReference type="AlphaFoldDB" id="A0A9J6CLI3"/>
<dbReference type="OrthoDB" id="6022652at2759"/>
<organism evidence="1 2">
    <name type="scientific">Polypedilum vanderplanki</name>
    <name type="common">Sleeping chironomid midge</name>
    <dbReference type="NCBI Taxonomy" id="319348"/>
    <lineage>
        <taxon>Eukaryota</taxon>
        <taxon>Metazoa</taxon>
        <taxon>Ecdysozoa</taxon>
        <taxon>Arthropoda</taxon>
        <taxon>Hexapoda</taxon>
        <taxon>Insecta</taxon>
        <taxon>Pterygota</taxon>
        <taxon>Neoptera</taxon>
        <taxon>Endopterygota</taxon>
        <taxon>Diptera</taxon>
        <taxon>Nematocera</taxon>
        <taxon>Chironomoidea</taxon>
        <taxon>Chironomidae</taxon>
        <taxon>Chironominae</taxon>
        <taxon>Polypedilum</taxon>
        <taxon>Polypedilum</taxon>
    </lineage>
</organism>
<dbReference type="EMBL" id="JADBJN010000001">
    <property type="protein sequence ID" value="KAG5682507.1"/>
    <property type="molecule type" value="Genomic_DNA"/>
</dbReference>
<evidence type="ECO:0000313" key="2">
    <source>
        <dbReference type="Proteomes" id="UP001107558"/>
    </source>
</evidence>
<sequence>MQNFLPEDLHRIRVEHMERQLANLTGLVQKALVQNPQVCPTTQQLPYMQPGPYRNDKSVSFEKSVSFSDDIQGVAKAHHSPQHMGKSLSLKITSV</sequence>
<comment type="caution">
    <text evidence="1">The sequence shown here is derived from an EMBL/GenBank/DDBJ whole genome shotgun (WGS) entry which is preliminary data.</text>
</comment>
<name>A0A9J6CLI3_POLVA</name>
<gene>
    <name evidence="1" type="ORF">PVAND_011856</name>
</gene>
<dbReference type="Proteomes" id="UP001107558">
    <property type="component" value="Chromosome 1"/>
</dbReference>